<dbReference type="PANTHER" id="PTHR16557">
    <property type="entry name" value="ALKYLATED DNA REPAIR PROTEIN ALKB-RELATED"/>
    <property type="match status" value="1"/>
</dbReference>
<evidence type="ECO:0000313" key="8">
    <source>
        <dbReference type="EMBL" id="KAA0200200.1"/>
    </source>
</evidence>
<evidence type="ECO:0000256" key="2">
    <source>
        <dbReference type="ARBA" id="ARBA00022964"/>
    </source>
</evidence>
<sequence length="435" mass="48232">MADEDNFRPVFKYYKSREPRPDLSRLLRVASGEPGVHLLEPPTQSLNCKDFCALGLHPPTQWQVFAVHNHPGLLVIHGAFTPQGELFWTAKCLTEYPDSPNINNITNITSGISTHDNIPNTQKNRGHDAGSATEMSNLSKNEEDNCAHESWWKDVVNGGGVESSVCRELRWSTLGYHHNWETKVYSEDRRSAFPPCLSRLSSVIASTVATFLRTSKLSKLQKRQKSTLSRSQTTSSNNLSTFENEQRDEPIPNSNDTVEDEGSNSRQFATRSGRKSPIGIHGLNAEDFDEFTAEAAIVNYYLPGTSLCPHTDHSESIYTAPLLSISLGRPCVFLIGGRDKSVPPSALALRSGDVVVMGGAARLSYHAVPLVCSTDQWQQMAGPQLPRGPIEDLGQLSCTSCGAGPTWELEKNDELIRQYFDMYRININVRQVGKL</sequence>
<reference evidence="8" key="3">
    <citation type="submission" date="2019-06" db="EMBL/GenBank/DDBJ databases">
        <authorList>
            <person name="Poynton C."/>
            <person name="Hasenbein S."/>
            <person name="Benoit J.B."/>
            <person name="Sepulveda M.S."/>
            <person name="Poelchau M.F."/>
            <person name="Murali S.C."/>
            <person name="Chen S."/>
            <person name="Glastad K.M."/>
            <person name="Werren J.H."/>
            <person name="Vineis J.H."/>
            <person name="Bowen J.L."/>
            <person name="Friedrich M."/>
            <person name="Jones J."/>
            <person name="Robertson H.M."/>
            <person name="Feyereisen R."/>
            <person name="Mechler-Hickson A."/>
            <person name="Mathers N."/>
            <person name="Lee C.E."/>
            <person name="Colbourne J.K."/>
            <person name="Biales A."/>
            <person name="Johnston J.S."/>
            <person name="Wellborn G.A."/>
            <person name="Rosendale A.J."/>
            <person name="Cridge A.G."/>
            <person name="Munoz-Torres M.C."/>
            <person name="Bain P.A."/>
            <person name="Manny A.R."/>
            <person name="Major K.M."/>
            <person name="Lambert F.N."/>
            <person name="Vulpe C.D."/>
            <person name="Tuck P."/>
            <person name="Blalock B.J."/>
            <person name="Lin Y.-Y."/>
            <person name="Smith M.E."/>
            <person name="Ochoa-Acuna H."/>
            <person name="Chen M.-J.M."/>
            <person name="Childers C.P."/>
            <person name="Qu J."/>
            <person name="Dugan S."/>
            <person name="Lee S.L."/>
            <person name="Chao H."/>
            <person name="Dinh H."/>
            <person name="Han Y."/>
            <person name="Doddapaneni H."/>
            <person name="Worley K.C."/>
            <person name="Muzny D.M."/>
            <person name="Gibbs R.A."/>
            <person name="Richards S."/>
        </authorList>
    </citation>
    <scope>NUCLEOTIDE SEQUENCE</scope>
    <source>
        <strain evidence="8">HAZT.00-mixed</strain>
        <tissue evidence="8">Whole organism</tissue>
    </source>
</reference>
<dbReference type="GO" id="GO:0005737">
    <property type="term" value="C:cytoplasm"/>
    <property type="evidence" value="ECO:0007669"/>
    <property type="project" value="TreeGrafter"/>
</dbReference>
<evidence type="ECO:0000256" key="1">
    <source>
        <dbReference type="ARBA" id="ARBA00022723"/>
    </source>
</evidence>
<dbReference type="InterPro" id="IPR004574">
    <property type="entry name" value="Alkb"/>
</dbReference>
<keyword evidence="4 5" id="KW-0408">Iron</keyword>
<reference evidence="8" key="2">
    <citation type="journal article" date="2018" name="Environ. Sci. Technol.">
        <title>The Toxicogenome of Hyalella azteca: A Model for Sediment Ecotoxicology and Evolutionary Toxicology.</title>
        <authorList>
            <person name="Poynton H.C."/>
            <person name="Hasenbein S."/>
            <person name="Benoit J.B."/>
            <person name="Sepulveda M.S."/>
            <person name="Poelchau M.F."/>
            <person name="Hughes D.S.T."/>
            <person name="Murali S.C."/>
            <person name="Chen S."/>
            <person name="Glastad K.M."/>
            <person name="Goodisman M.A.D."/>
            <person name="Werren J.H."/>
            <person name="Vineis J.H."/>
            <person name="Bowen J.L."/>
            <person name="Friedrich M."/>
            <person name="Jones J."/>
            <person name="Robertson H.M."/>
            <person name="Feyereisen R."/>
            <person name="Mechler-Hickson A."/>
            <person name="Mathers N."/>
            <person name="Lee C.E."/>
            <person name="Colbourne J.K."/>
            <person name="Biales A."/>
            <person name="Johnston J.S."/>
            <person name="Wellborn G.A."/>
            <person name="Rosendale A.J."/>
            <person name="Cridge A.G."/>
            <person name="Munoz-Torres M.C."/>
            <person name="Bain P.A."/>
            <person name="Manny A.R."/>
            <person name="Major K.M."/>
            <person name="Lambert F.N."/>
            <person name="Vulpe C.D."/>
            <person name="Tuck P."/>
            <person name="Blalock B.J."/>
            <person name="Lin Y.Y."/>
            <person name="Smith M.E."/>
            <person name="Ochoa-Acuna H."/>
            <person name="Chen M.M."/>
            <person name="Childers C.P."/>
            <person name="Qu J."/>
            <person name="Dugan S."/>
            <person name="Lee S.L."/>
            <person name="Chao H."/>
            <person name="Dinh H."/>
            <person name="Han Y."/>
            <person name="Doddapaneni H."/>
            <person name="Worley K.C."/>
            <person name="Muzny D.M."/>
            <person name="Gibbs R.A."/>
            <person name="Richards S."/>
        </authorList>
    </citation>
    <scope>NUCLEOTIDE SEQUENCE</scope>
    <source>
        <strain evidence="8">HAZT.00-mixed</strain>
        <tissue evidence="8">Whole organism</tissue>
    </source>
</reference>
<comment type="caution">
    <text evidence="8">The sequence shown here is derived from an EMBL/GenBank/DDBJ whole genome shotgun (WGS) entry which is preliminary data.</text>
</comment>
<feature type="binding site" evidence="5">
    <location>
        <position position="312"/>
    </location>
    <ligand>
        <name>Fe cation</name>
        <dbReference type="ChEBI" id="CHEBI:24875"/>
        <note>catalytic</note>
    </ligand>
</feature>
<evidence type="ECO:0000259" key="7">
    <source>
        <dbReference type="PROSITE" id="PS51471"/>
    </source>
</evidence>
<dbReference type="Gene3D" id="2.60.120.590">
    <property type="entry name" value="Alpha-ketoglutarate-dependent dioxygenase AlkB-like"/>
    <property type="match status" value="1"/>
</dbReference>
<feature type="region of interest" description="Disordered" evidence="6">
    <location>
        <begin position="222"/>
        <end position="273"/>
    </location>
</feature>
<accession>A0A6A0H5B2</accession>
<organism evidence="8">
    <name type="scientific">Hyalella azteca</name>
    <name type="common">Amphipod</name>
    <dbReference type="NCBI Taxonomy" id="294128"/>
    <lineage>
        <taxon>Eukaryota</taxon>
        <taxon>Metazoa</taxon>
        <taxon>Ecdysozoa</taxon>
        <taxon>Arthropoda</taxon>
        <taxon>Crustacea</taxon>
        <taxon>Multicrustacea</taxon>
        <taxon>Malacostraca</taxon>
        <taxon>Eumalacostraca</taxon>
        <taxon>Peracarida</taxon>
        <taxon>Amphipoda</taxon>
        <taxon>Senticaudata</taxon>
        <taxon>Talitrida</taxon>
        <taxon>Talitroidea</taxon>
        <taxon>Hyalellidae</taxon>
        <taxon>Hyalella</taxon>
    </lineage>
</organism>
<dbReference type="Proteomes" id="UP000711488">
    <property type="component" value="Unassembled WGS sequence"/>
</dbReference>
<gene>
    <name evidence="8" type="ORF">HAZT_HAZT001261</name>
</gene>
<evidence type="ECO:0000256" key="5">
    <source>
        <dbReference type="PIRSR" id="PIRSR604574-2"/>
    </source>
</evidence>
<feature type="compositionally biased region" description="Polar residues" evidence="6">
    <location>
        <begin position="230"/>
        <end position="243"/>
    </location>
</feature>
<reference evidence="8" key="1">
    <citation type="submission" date="2014-08" db="EMBL/GenBank/DDBJ databases">
        <authorList>
            <person name="Murali S."/>
            <person name="Richards S."/>
            <person name="Bandaranaike D."/>
            <person name="Bellair M."/>
            <person name="Blankenburg K."/>
            <person name="Chao H."/>
            <person name="Dinh H."/>
            <person name="Doddapaneni H."/>
            <person name="Dugan-Rocha S."/>
            <person name="Elkadiri S."/>
            <person name="Gnanaolivu R."/>
            <person name="Hughes D."/>
            <person name="Lee S."/>
            <person name="Li M."/>
            <person name="Ming W."/>
            <person name="Munidasa M."/>
            <person name="Muniz J."/>
            <person name="Nguyen L."/>
            <person name="Osuji N."/>
            <person name="Pu L.-L."/>
            <person name="Puazo M."/>
            <person name="Skinner E."/>
            <person name="Qu C."/>
            <person name="Quiroz J."/>
            <person name="Raj R."/>
            <person name="Weissenberger G."/>
            <person name="Xin Y."/>
            <person name="Zou X."/>
            <person name="Han Y."/>
            <person name="Worley K."/>
            <person name="Muzny D."/>
            <person name="Gibbs R."/>
        </authorList>
    </citation>
    <scope>NUCLEOTIDE SEQUENCE</scope>
    <source>
        <strain evidence="8">HAZT.00-mixed</strain>
        <tissue evidence="8">Whole organism</tissue>
    </source>
</reference>
<feature type="binding site" evidence="5">
    <location>
        <position position="310"/>
    </location>
    <ligand>
        <name>Fe cation</name>
        <dbReference type="ChEBI" id="CHEBI:24875"/>
        <note>catalytic</note>
    </ligand>
</feature>
<dbReference type="OrthoDB" id="6614653at2759"/>
<dbReference type="GO" id="GO:0035515">
    <property type="term" value="F:oxidative RNA demethylase activity"/>
    <property type="evidence" value="ECO:0007669"/>
    <property type="project" value="TreeGrafter"/>
</dbReference>
<dbReference type="SUPFAM" id="SSF51197">
    <property type="entry name" value="Clavaminate synthase-like"/>
    <property type="match status" value="2"/>
</dbReference>
<dbReference type="Pfam" id="PF13532">
    <property type="entry name" value="2OG-FeII_Oxy_2"/>
    <property type="match status" value="1"/>
</dbReference>
<dbReference type="EMBL" id="JQDR03006469">
    <property type="protein sequence ID" value="KAA0200200.1"/>
    <property type="molecule type" value="Genomic_DNA"/>
</dbReference>
<dbReference type="AlphaFoldDB" id="A0A6A0H5B2"/>
<dbReference type="GO" id="GO:0035513">
    <property type="term" value="P:oxidative RNA demethylation"/>
    <property type="evidence" value="ECO:0007669"/>
    <property type="project" value="TreeGrafter"/>
</dbReference>
<dbReference type="PANTHER" id="PTHR16557:SF2">
    <property type="entry name" value="NUCLEIC ACID DIOXYGENASE ALKBH1"/>
    <property type="match status" value="1"/>
</dbReference>
<dbReference type="InterPro" id="IPR005123">
    <property type="entry name" value="Oxoglu/Fe-dep_dioxygenase_dom"/>
</dbReference>
<keyword evidence="1 5" id="KW-0479">Metal-binding</keyword>
<comment type="cofactor">
    <cofactor evidence="5">
        <name>Fe(2+)</name>
        <dbReference type="ChEBI" id="CHEBI:29033"/>
    </cofactor>
    <text evidence="5">Binds 1 Fe(2+) ion per subunit.</text>
</comment>
<evidence type="ECO:0000256" key="3">
    <source>
        <dbReference type="ARBA" id="ARBA00023002"/>
    </source>
</evidence>
<proteinExistence type="predicted"/>
<dbReference type="GO" id="GO:0035516">
    <property type="term" value="F:broad specificity oxidative DNA demethylase activity"/>
    <property type="evidence" value="ECO:0007669"/>
    <property type="project" value="TreeGrafter"/>
</dbReference>
<dbReference type="GO" id="GO:0008198">
    <property type="term" value="F:ferrous iron binding"/>
    <property type="evidence" value="ECO:0007669"/>
    <property type="project" value="TreeGrafter"/>
</dbReference>
<protein>
    <recommendedName>
        <fullName evidence="7">Fe2OG dioxygenase domain-containing protein</fullName>
    </recommendedName>
</protein>
<evidence type="ECO:0000256" key="6">
    <source>
        <dbReference type="SAM" id="MobiDB-lite"/>
    </source>
</evidence>
<dbReference type="InterPro" id="IPR027450">
    <property type="entry name" value="AlkB-like"/>
</dbReference>
<dbReference type="InterPro" id="IPR037151">
    <property type="entry name" value="AlkB-like_sf"/>
</dbReference>
<name>A0A6A0H5B2_HYAAZ</name>
<dbReference type="PROSITE" id="PS51471">
    <property type="entry name" value="FE2OG_OXY"/>
    <property type="match status" value="1"/>
</dbReference>
<keyword evidence="2" id="KW-0223">Dioxygenase</keyword>
<feature type="domain" description="Fe2OG dioxygenase" evidence="7">
    <location>
        <begin position="292"/>
        <end position="433"/>
    </location>
</feature>
<keyword evidence="3" id="KW-0560">Oxidoreductase</keyword>
<dbReference type="GO" id="GO:0005634">
    <property type="term" value="C:nucleus"/>
    <property type="evidence" value="ECO:0007669"/>
    <property type="project" value="TreeGrafter"/>
</dbReference>
<evidence type="ECO:0000256" key="4">
    <source>
        <dbReference type="ARBA" id="ARBA00023004"/>
    </source>
</evidence>
<feature type="binding site" evidence="5">
    <location>
        <position position="366"/>
    </location>
    <ligand>
        <name>Fe cation</name>
        <dbReference type="ChEBI" id="CHEBI:24875"/>
        <note>catalytic</note>
    </ligand>
</feature>